<protein>
    <submittedName>
        <fullName evidence="1">Uncharacterized protein</fullName>
    </submittedName>
</protein>
<dbReference type="EMBL" id="CP046457">
    <property type="protein sequence ID" value="QGU00337.1"/>
    <property type="molecule type" value="Genomic_DNA"/>
</dbReference>
<dbReference type="AlphaFoldDB" id="A0A6I6DHT4"/>
<gene>
    <name evidence="1" type="ORF">SYNTR_1743</name>
</gene>
<name>A0A6I6DHT4_9FIRM</name>
<keyword evidence="2" id="KW-1185">Reference proteome</keyword>
<sequence length="361" mass="43054">MEDKYNSEIIINTFRNTQYIEKSEIINALKDSKHIEIRKLLNRYNILKPWDTNRSCGKCNYFDIAEIKTNKTIDPKSKLVVTRPTNDPNSSNILVYHNWYDKYNEIREKILDRGYYDGFKLDNNKIKAWFVEYNLLKFGTQKTDNVYIEFDNANLQNLTKHKYYFPNKEILKNTHLSYQALLGALAVSLAYRSKFAKNDKNKSFNGTNLKTVGILNMHNLDLNNLIECKSSEQVDLIDVIWTEHKGKIIAVFEVEFKRKWTDVLIKFQALKLQCDYANDIYFIIVGKEPEKDYKLIREYINMENFYRDFAETKIKYLSLQNLLKVLELRDKQIGKDELNKYFFKSNLLWDLNIDIKDKRFH</sequence>
<dbReference type="KEGG" id="salq:SYNTR_1743"/>
<accession>A0A6I6DHT4</accession>
<evidence type="ECO:0000313" key="1">
    <source>
        <dbReference type="EMBL" id="QGU00337.1"/>
    </source>
</evidence>
<evidence type="ECO:0000313" key="2">
    <source>
        <dbReference type="Proteomes" id="UP000426444"/>
    </source>
</evidence>
<dbReference type="RefSeq" id="WP_156204132.1">
    <property type="nucleotide sequence ID" value="NZ_CP046457.1"/>
</dbReference>
<reference evidence="2" key="1">
    <citation type="journal article" date="2019" name="Microbiology">
        <title>Complete Genome Sequence of an Uncultured Bacterium of the Candidate Phylum Bipolaricaulota.</title>
        <authorList>
            <person name="Kadnikov V.V."/>
            <person name="Mardanov A.V."/>
            <person name="Beletsky A.V."/>
            <person name="Frank Y.A."/>
            <person name="Karnachuk O.V."/>
            <person name="Ravin N.V."/>
        </authorList>
    </citation>
    <scope>NUCLEOTIDE SEQUENCE [LARGE SCALE GENOMIC DNA]</scope>
</reference>
<dbReference type="Proteomes" id="UP000426444">
    <property type="component" value="Chromosome"/>
</dbReference>
<proteinExistence type="predicted"/>
<dbReference type="OrthoDB" id="6807706at2"/>
<organism evidence="1 2">
    <name type="scientific">Candidatus Syntrophocurvum alkaliphilum</name>
    <dbReference type="NCBI Taxonomy" id="2293317"/>
    <lineage>
        <taxon>Bacteria</taxon>
        <taxon>Bacillati</taxon>
        <taxon>Bacillota</taxon>
        <taxon>Clostridia</taxon>
        <taxon>Eubacteriales</taxon>
        <taxon>Syntrophomonadaceae</taxon>
        <taxon>Candidatus Syntrophocurvum</taxon>
    </lineage>
</organism>